<dbReference type="EMBL" id="NWQG01000104">
    <property type="protein sequence ID" value="PDQ19926.1"/>
    <property type="molecule type" value="Genomic_DNA"/>
</dbReference>
<protein>
    <submittedName>
        <fullName evidence="1">Uncharacterized protein</fullName>
    </submittedName>
</protein>
<gene>
    <name evidence="1" type="ORF">CN311_16905</name>
</gene>
<reference evidence="1 2" key="1">
    <citation type="submission" date="2017-09" db="EMBL/GenBank/DDBJ databases">
        <title>Mesorhizobum sanjuanii sp. nov. isolated from nodules of Lotus tenuis in saline-alkaline lowlands of Flooding Pampa.</title>
        <authorList>
            <person name="Sannazzaro A.I."/>
            <person name="Torres Tejerizo G.A."/>
            <person name="Fontana F."/>
            <person name="Cumpa Velazquez L.M."/>
            <person name="Hansen L."/>
            <person name="Pistorio M."/>
            <person name="Estrella M.J."/>
        </authorList>
    </citation>
    <scope>NUCLEOTIDE SEQUENCE [LARGE SCALE GENOMIC DNA]</scope>
    <source>
        <strain evidence="1 2">BSA136</strain>
    </source>
</reference>
<accession>A0A2A6FE18</accession>
<dbReference type="Proteomes" id="UP000219182">
    <property type="component" value="Unassembled WGS sequence"/>
</dbReference>
<sequence length="66" mass="7342">MKLLLHSGSGSIISSRISAARHAKDRLAAEVLAGLLKRRREDRSKHILVEPYLQVDRWPLAGAGRL</sequence>
<keyword evidence="2" id="KW-1185">Reference proteome</keyword>
<comment type="caution">
    <text evidence="1">The sequence shown here is derived from an EMBL/GenBank/DDBJ whole genome shotgun (WGS) entry which is preliminary data.</text>
</comment>
<name>A0A2A6FE18_9HYPH</name>
<evidence type="ECO:0000313" key="2">
    <source>
        <dbReference type="Proteomes" id="UP000219182"/>
    </source>
</evidence>
<dbReference type="AlphaFoldDB" id="A0A2A6FE18"/>
<organism evidence="1 2">
    <name type="scientific">Mesorhizobium sanjuanii</name>
    <dbReference type="NCBI Taxonomy" id="2037900"/>
    <lineage>
        <taxon>Bacteria</taxon>
        <taxon>Pseudomonadati</taxon>
        <taxon>Pseudomonadota</taxon>
        <taxon>Alphaproteobacteria</taxon>
        <taxon>Hyphomicrobiales</taxon>
        <taxon>Phyllobacteriaceae</taxon>
        <taxon>Mesorhizobium</taxon>
    </lineage>
</organism>
<evidence type="ECO:0000313" key="1">
    <source>
        <dbReference type="EMBL" id="PDQ19926.1"/>
    </source>
</evidence>
<proteinExistence type="predicted"/>